<dbReference type="AlphaFoldDB" id="A0A8J3G5D3"/>
<name>A0A8J3G5D3_9BACT</name>
<keyword evidence="3" id="KW-1185">Reference proteome</keyword>
<feature type="transmembrane region" description="Helical" evidence="1">
    <location>
        <begin position="66"/>
        <end position="85"/>
    </location>
</feature>
<feature type="transmembrane region" description="Helical" evidence="1">
    <location>
        <begin position="252"/>
        <end position="274"/>
    </location>
</feature>
<evidence type="ECO:0000313" key="3">
    <source>
        <dbReference type="Proteomes" id="UP000642809"/>
    </source>
</evidence>
<feature type="transmembrane region" description="Helical" evidence="1">
    <location>
        <begin position="359"/>
        <end position="377"/>
    </location>
</feature>
<feature type="transmembrane region" description="Helical" evidence="1">
    <location>
        <begin position="389"/>
        <end position="411"/>
    </location>
</feature>
<feature type="transmembrane region" description="Helical" evidence="1">
    <location>
        <begin position="317"/>
        <end position="339"/>
    </location>
</feature>
<dbReference type="EMBL" id="BMYF01000008">
    <property type="protein sequence ID" value="GHB35716.1"/>
    <property type="molecule type" value="Genomic_DNA"/>
</dbReference>
<evidence type="ECO:0000313" key="2">
    <source>
        <dbReference type="EMBL" id="GHB35716.1"/>
    </source>
</evidence>
<feature type="transmembrane region" description="Helical" evidence="1">
    <location>
        <begin position="145"/>
        <end position="166"/>
    </location>
</feature>
<accession>A0A8J3G5D3</accession>
<dbReference type="RefSeq" id="WP_189580599.1">
    <property type="nucleotide sequence ID" value="NZ_BMYF01000008.1"/>
</dbReference>
<feature type="transmembrane region" description="Helical" evidence="1">
    <location>
        <begin position="223"/>
        <end position="240"/>
    </location>
</feature>
<reference evidence="2" key="2">
    <citation type="submission" date="2020-09" db="EMBL/GenBank/DDBJ databases">
        <authorList>
            <person name="Sun Q."/>
            <person name="Kim S."/>
        </authorList>
    </citation>
    <scope>NUCLEOTIDE SEQUENCE</scope>
    <source>
        <strain evidence="2">KCTC 23224</strain>
    </source>
</reference>
<feature type="transmembrane region" description="Helical" evidence="1">
    <location>
        <begin position="120"/>
        <end position="139"/>
    </location>
</feature>
<evidence type="ECO:0000256" key="1">
    <source>
        <dbReference type="SAM" id="Phobius"/>
    </source>
</evidence>
<comment type="caution">
    <text evidence="2">The sequence shown here is derived from an EMBL/GenBank/DDBJ whole genome shotgun (WGS) entry which is preliminary data.</text>
</comment>
<feature type="transmembrane region" description="Helical" evidence="1">
    <location>
        <begin position="91"/>
        <end position="111"/>
    </location>
</feature>
<dbReference type="Proteomes" id="UP000642809">
    <property type="component" value="Unassembled WGS sequence"/>
</dbReference>
<gene>
    <name evidence="2" type="ORF">GCM10008106_16510</name>
</gene>
<keyword evidence="1" id="KW-0472">Membrane</keyword>
<feature type="transmembrane region" description="Helical" evidence="1">
    <location>
        <begin position="187"/>
        <end position="211"/>
    </location>
</feature>
<proteinExistence type="predicted"/>
<keyword evidence="1" id="KW-0812">Transmembrane</keyword>
<organism evidence="2 3">
    <name type="scientific">Mongoliitalea lutea</name>
    <dbReference type="NCBI Taxonomy" id="849756"/>
    <lineage>
        <taxon>Bacteria</taxon>
        <taxon>Pseudomonadati</taxon>
        <taxon>Bacteroidota</taxon>
        <taxon>Cytophagia</taxon>
        <taxon>Cytophagales</taxon>
        <taxon>Cyclobacteriaceae</taxon>
        <taxon>Mongoliitalea</taxon>
    </lineage>
</organism>
<sequence length="413" mass="46399">MKDQILSNIGEPANLEKLYRSNPSDFKESFFQLQEELTDSPMAAFWHARLQTDTESISWGTLSERWFLLVGAIILGIGMKLPSWFSIKEDIYFGRNGAFLAMGALIAFFAWKNRLKQKTVIWIGGILGLTILHINVWPWDTETDTLTLASLHLPLLFWGLLGWSFVGNEPWNLRKRIDFIRFNGDMVIVCTVLALAGLITTGITLGLFQLIGLEITAFFTNNIILFLLPSIPLLAALVLLHNPSLVSKVSPMVAKIFSPLVLGILVIYLISMVFSTKSIYTDREFLLLFNILLIGVMALIVFSIGESSKNSLGKLQLFTLFALASVTLIINSLALHAISLRILEFGWTPNRIAVLGSNLLMLTHLLLVNGSLFIAFWDSNKAPNVGWTLVRFLPYYLFWIAFVIFGLPLFFGF</sequence>
<keyword evidence="1" id="KW-1133">Transmembrane helix</keyword>
<feature type="transmembrane region" description="Helical" evidence="1">
    <location>
        <begin position="286"/>
        <end position="305"/>
    </location>
</feature>
<protein>
    <submittedName>
        <fullName evidence="2">DUF4153 domain-containing protein</fullName>
    </submittedName>
</protein>
<reference evidence="2" key="1">
    <citation type="journal article" date="2014" name="Int. J. Syst. Evol. Microbiol.">
        <title>Complete genome sequence of Corynebacterium casei LMG S-19264T (=DSM 44701T), isolated from a smear-ripened cheese.</title>
        <authorList>
            <consortium name="US DOE Joint Genome Institute (JGI-PGF)"/>
            <person name="Walter F."/>
            <person name="Albersmeier A."/>
            <person name="Kalinowski J."/>
            <person name="Ruckert C."/>
        </authorList>
    </citation>
    <scope>NUCLEOTIDE SEQUENCE</scope>
    <source>
        <strain evidence="2">KCTC 23224</strain>
    </source>
</reference>